<feature type="transmembrane region" description="Helical" evidence="1">
    <location>
        <begin position="101"/>
        <end position="120"/>
    </location>
</feature>
<feature type="transmembrane region" description="Helical" evidence="1">
    <location>
        <begin position="439"/>
        <end position="456"/>
    </location>
</feature>
<reference evidence="2 3" key="1">
    <citation type="journal article" date="2019" name="Int. J. Syst. Evol. Microbiol.">
        <title>The Global Catalogue of Microorganisms (GCM) 10K type strain sequencing project: providing services to taxonomists for standard genome sequencing and annotation.</title>
        <authorList>
            <consortium name="The Broad Institute Genomics Platform"/>
            <consortium name="The Broad Institute Genome Sequencing Center for Infectious Disease"/>
            <person name="Wu L."/>
            <person name="Ma J."/>
        </authorList>
    </citation>
    <scope>NUCLEOTIDE SEQUENCE [LARGE SCALE GENOMIC DNA]</scope>
    <source>
        <strain evidence="2 3">JCM 15749</strain>
    </source>
</reference>
<evidence type="ECO:0000256" key="1">
    <source>
        <dbReference type="SAM" id="Phobius"/>
    </source>
</evidence>
<comment type="caution">
    <text evidence="2">The sequence shown here is derived from an EMBL/GenBank/DDBJ whole genome shotgun (WGS) entry which is preliminary data.</text>
</comment>
<keyword evidence="1" id="KW-0472">Membrane</keyword>
<feature type="transmembrane region" description="Helical" evidence="1">
    <location>
        <begin position="415"/>
        <end position="433"/>
    </location>
</feature>
<feature type="transmembrane region" description="Helical" evidence="1">
    <location>
        <begin position="323"/>
        <end position="343"/>
    </location>
</feature>
<evidence type="ECO:0000313" key="2">
    <source>
        <dbReference type="EMBL" id="GAA2076201.1"/>
    </source>
</evidence>
<dbReference type="Proteomes" id="UP001501480">
    <property type="component" value="Unassembled WGS sequence"/>
</dbReference>
<feature type="transmembrane region" description="Helical" evidence="1">
    <location>
        <begin position="253"/>
        <end position="275"/>
    </location>
</feature>
<feature type="transmembrane region" description="Helical" evidence="1">
    <location>
        <begin position="193"/>
        <end position="210"/>
    </location>
</feature>
<feature type="transmembrane region" description="Helical" evidence="1">
    <location>
        <begin position="132"/>
        <end position="149"/>
    </location>
</feature>
<protein>
    <recommendedName>
        <fullName evidence="4">Glycosyltransferase RgtA/B/C/D-like domain-containing protein</fullName>
    </recommendedName>
</protein>
<feature type="transmembrane region" description="Helical" evidence="1">
    <location>
        <begin position="161"/>
        <end position="186"/>
    </location>
</feature>
<sequence length="589" mass="64403">MLAVASVLVCLAVNVHVLWGTDWPAFPYDEVTLLQMARMIAGEAVPDMIRGAGYYPGWAVVIAPIWWFTDDPSVAYRASLWVGVVVSLVTIWPLARVVTRFGLHASAAVVVASFVMTLPARAIQADYSMSERLVTLFAVVSVLAAYRLAERPTVVRHGVFALLLGLLLFSHVRMTVVLAAAAVWLLIRAVRHVWPSLVGLAMVVLAYLLADAAGNALSEALLRRSVTRGDDLVERISNSRWQLFMRVAMGQSWYQSLASYGLVAIGLVVVLLLVWRELRRWDFGATTFVLGATIVVAFISLAQWADVFWLYTAPWVRLDAWVYGRYIDPIATVVVAIGVAALLRGVSRSVLAWGVGLNVLVAVVGAGYLTREVPTWGWVTPAHIPGILPWWRLLPTEPWSREVGIVPTLVNENRIWIIAPLCVLLVLLAAIALRRRPAIVAGGLVALAVVGTLLSAPRSAFFHEVEAQSRDMRPMVTPLVELGADEPIGYVRLCGLPGGQEAAGQNYFGYALSPSPVQQIVEPSDISSDQTVVLACSRWIDGEYRGARRLEGQSIYGTFVWIMPGALQDRLESEGRLLPEFETAPPASS</sequence>
<evidence type="ECO:0000313" key="3">
    <source>
        <dbReference type="Proteomes" id="UP001501480"/>
    </source>
</evidence>
<dbReference type="EMBL" id="BAAAPY010000004">
    <property type="protein sequence ID" value="GAA2076201.1"/>
    <property type="molecule type" value="Genomic_DNA"/>
</dbReference>
<evidence type="ECO:0008006" key="4">
    <source>
        <dbReference type="Google" id="ProtNLM"/>
    </source>
</evidence>
<organism evidence="2 3">
    <name type="scientific">Aeromicrobium halocynthiae</name>
    <dbReference type="NCBI Taxonomy" id="560557"/>
    <lineage>
        <taxon>Bacteria</taxon>
        <taxon>Bacillati</taxon>
        <taxon>Actinomycetota</taxon>
        <taxon>Actinomycetes</taxon>
        <taxon>Propionibacteriales</taxon>
        <taxon>Nocardioidaceae</taxon>
        <taxon>Aeromicrobium</taxon>
    </lineage>
</organism>
<feature type="transmembrane region" description="Helical" evidence="1">
    <location>
        <begin position="76"/>
        <end position="95"/>
    </location>
</feature>
<name>A0ABN2VXD2_9ACTN</name>
<keyword evidence="1" id="KW-0812">Transmembrane</keyword>
<keyword evidence="3" id="KW-1185">Reference proteome</keyword>
<feature type="transmembrane region" description="Helical" evidence="1">
    <location>
        <begin position="287"/>
        <end position="311"/>
    </location>
</feature>
<feature type="transmembrane region" description="Helical" evidence="1">
    <location>
        <begin position="52"/>
        <end position="69"/>
    </location>
</feature>
<keyword evidence="1" id="KW-1133">Transmembrane helix</keyword>
<gene>
    <name evidence="2" type="ORF">GCM10009821_14260</name>
</gene>
<proteinExistence type="predicted"/>
<accession>A0ABN2VXD2</accession>
<feature type="transmembrane region" description="Helical" evidence="1">
    <location>
        <begin position="350"/>
        <end position="369"/>
    </location>
</feature>